<protein>
    <recommendedName>
        <fullName evidence="5">Putative pyruvate, phosphate dikinase regulatory protein</fullName>
        <shortName evidence="5">PPDK regulatory protein</shortName>
        <ecNumber evidence="5">2.7.11.32</ecNumber>
        <ecNumber evidence="5">2.7.4.27</ecNumber>
    </recommendedName>
</protein>
<dbReference type="EC" id="2.7.4.27" evidence="5"/>
<keyword evidence="7" id="KW-1185">Reference proteome</keyword>
<comment type="similarity">
    <text evidence="5">Belongs to the pyruvate, phosphate/water dikinase regulatory protein family. PDRP subfamily.</text>
</comment>
<keyword evidence="3 5" id="KW-0547">Nucleotide-binding</keyword>
<dbReference type="Proteomes" id="UP000831782">
    <property type="component" value="Chromosome"/>
</dbReference>
<dbReference type="NCBIfam" id="NF003742">
    <property type="entry name" value="PRK05339.1"/>
    <property type="match status" value="1"/>
</dbReference>
<dbReference type="InterPro" id="IPR005177">
    <property type="entry name" value="Kinase-pyrophosphorylase"/>
</dbReference>
<reference evidence="6 7" key="1">
    <citation type="submission" date="2022-04" db="EMBL/GenBank/DDBJ databases">
        <title>Gracilibacillus sp. isolated from saltern.</title>
        <authorList>
            <person name="Won M."/>
            <person name="Lee C.-M."/>
            <person name="Woen H.-Y."/>
            <person name="Kwon S.-W."/>
        </authorList>
    </citation>
    <scope>NUCLEOTIDE SEQUENCE [LARGE SCALE GENOMIC DNA]</scope>
    <source>
        <strain evidence="6 7">SSWR10-1</strain>
    </source>
</reference>
<feature type="binding site" evidence="5">
    <location>
        <begin position="150"/>
        <end position="157"/>
    </location>
    <ligand>
        <name>ADP</name>
        <dbReference type="ChEBI" id="CHEBI:456216"/>
    </ligand>
</feature>
<evidence type="ECO:0000313" key="7">
    <source>
        <dbReference type="Proteomes" id="UP000831782"/>
    </source>
</evidence>
<keyword evidence="2 5" id="KW-0808">Transferase</keyword>
<keyword evidence="1 5" id="KW-0723">Serine/threonine-protein kinase</keyword>
<evidence type="ECO:0000256" key="2">
    <source>
        <dbReference type="ARBA" id="ARBA00022679"/>
    </source>
</evidence>
<comment type="function">
    <text evidence="5">Bifunctional serine/threonine kinase and phosphorylase involved in the regulation of the pyruvate, phosphate dikinase (PPDK) by catalyzing its phosphorylation/dephosphorylation.</text>
</comment>
<keyword evidence="4 5" id="KW-0418">Kinase</keyword>
<dbReference type="PANTHER" id="PTHR31756">
    <property type="entry name" value="PYRUVATE, PHOSPHATE DIKINASE REGULATORY PROTEIN 1, CHLOROPLASTIC"/>
    <property type="match status" value="1"/>
</dbReference>
<dbReference type="GO" id="GO:0016301">
    <property type="term" value="F:kinase activity"/>
    <property type="evidence" value="ECO:0007669"/>
    <property type="project" value="UniProtKB-KW"/>
</dbReference>
<dbReference type="Pfam" id="PF03618">
    <property type="entry name" value="Kinase-PPPase"/>
    <property type="match status" value="1"/>
</dbReference>
<organism evidence="6 7">
    <name type="scientific">Gracilibacillus caseinilyticus</name>
    <dbReference type="NCBI Taxonomy" id="2932256"/>
    <lineage>
        <taxon>Bacteria</taxon>
        <taxon>Bacillati</taxon>
        <taxon>Bacillota</taxon>
        <taxon>Bacilli</taxon>
        <taxon>Bacillales</taxon>
        <taxon>Bacillaceae</taxon>
        <taxon>Gracilibacillus</taxon>
    </lineage>
</organism>
<dbReference type="EC" id="2.7.11.32" evidence="5"/>
<sequence length="279" mass="31933">MEKKVIYVVSDSVGETAEFVTKAALSQFINENEYDIYRIPYVENTEVLRGAVYHAKQLGAMIGFTLVNKDLRAFLTKEAFEKNVECVDILGPMIEAMERKFNLQPKQEPGLIHKLDEDYFKRVEAIEFAVRYDDGRDPRGVAQADIVLIGVSRTSKTPLSQYLAHKQLKVANVPIVPEVEPPKTLFEIPSYKCIGLRISSEKLNDIRKERLKSLGLDDKAFYANLDRIEAELSFFDQIIQRLNCPVIDVSNKAVEETANSIMNMINQPYWDFHEHQANK</sequence>
<dbReference type="RefSeq" id="WP_244716537.1">
    <property type="nucleotide sequence ID" value="NZ_CP095072.1"/>
</dbReference>
<comment type="catalytic activity">
    <reaction evidence="5">
        <text>N(tele)-phospho-L-histidyl/O-phospho-L-threonyl-[pyruvate, phosphate dikinase] + phosphate + H(+) = N(tele)-phospho-L-histidyl/L-threonyl-[pyruvate, phosphate dikinase] + diphosphate</text>
        <dbReference type="Rhea" id="RHEA:43696"/>
        <dbReference type="Rhea" id="RHEA-COMP:10650"/>
        <dbReference type="Rhea" id="RHEA-COMP:10651"/>
        <dbReference type="ChEBI" id="CHEBI:15378"/>
        <dbReference type="ChEBI" id="CHEBI:30013"/>
        <dbReference type="ChEBI" id="CHEBI:33019"/>
        <dbReference type="ChEBI" id="CHEBI:43474"/>
        <dbReference type="ChEBI" id="CHEBI:61977"/>
        <dbReference type="ChEBI" id="CHEBI:83586"/>
        <dbReference type="EC" id="2.7.4.27"/>
    </reaction>
</comment>
<evidence type="ECO:0000256" key="5">
    <source>
        <dbReference type="HAMAP-Rule" id="MF_00921"/>
    </source>
</evidence>
<evidence type="ECO:0000256" key="4">
    <source>
        <dbReference type="ARBA" id="ARBA00022777"/>
    </source>
</evidence>
<dbReference type="HAMAP" id="MF_00921">
    <property type="entry name" value="PDRP"/>
    <property type="match status" value="1"/>
</dbReference>
<gene>
    <name evidence="6" type="ORF">MUN88_15285</name>
</gene>
<evidence type="ECO:0000256" key="3">
    <source>
        <dbReference type="ARBA" id="ARBA00022741"/>
    </source>
</evidence>
<dbReference type="InterPro" id="IPR026565">
    <property type="entry name" value="PPDK_reg"/>
</dbReference>
<accession>A0ABY4ESL5</accession>
<proteinExistence type="inferred from homology"/>
<evidence type="ECO:0000256" key="1">
    <source>
        <dbReference type="ARBA" id="ARBA00022527"/>
    </source>
</evidence>
<name>A0ABY4ESL5_9BACI</name>
<dbReference type="EMBL" id="CP095072">
    <property type="protein sequence ID" value="UOQ47422.1"/>
    <property type="molecule type" value="Genomic_DNA"/>
</dbReference>
<dbReference type="PANTHER" id="PTHR31756:SF3">
    <property type="entry name" value="PYRUVATE, PHOSPHATE DIKINASE REGULATORY PROTEIN 1, CHLOROPLASTIC"/>
    <property type="match status" value="1"/>
</dbReference>
<evidence type="ECO:0000313" key="6">
    <source>
        <dbReference type="EMBL" id="UOQ47422.1"/>
    </source>
</evidence>
<comment type="catalytic activity">
    <reaction evidence="5">
        <text>N(tele)-phospho-L-histidyl/L-threonyl-[pyruvate, phosphate dikinase] + ADP = N(tele)-phospho-L-histidyl/O-phospho-L-threonyl-[pyruvate, phosphate dikinase] + AMP + H(+)</text>
        <dbReference type="Rhea" id="RHEA:43692"/>
        <dbReference type="Rhea" id="RHEA-COMP:10650"/>
        <dbReference type="Rhea" id="RHEA-COMP:10651"/>
        <dbReference type="ChEBI" id="CHEBI:15378"/>
        <dbReference type="ChEBI" id="CHEBI:30013"/>
        <dbReference type="ChEBI" id="CHEBI:61977"/>
        <dbReference type="ChEBI" id="CHEBI:83586"/>
        <dbReference type="ChEBI" id="CHEBI:456215"/>
        <dbReference type="ChEBI" id="CHEBI:456216"/>
        <dbReference type="EC" id="2.7.11.32"/>
    </reaction>
</comment>